<reference evidence="1 2" key="1">
    <citation type="journal article" date="2016" name="Genome Biol. Evol.">
        <title>Comparative Genomic Analyses of the Moraxella catarrhalis Serosensitive and Seroresistant Lineages Demonstrate Their Independent Evolution.</title>
        <authorList>
            <person name="Earl J.P."/>
            <person name="de Vries S.P."/>
            <person name="Ahmed A."/>
            <person name="Powell E."/>
            <person name="Schultz M.P."/>
            <person name="Hermans P.W."/>
            <person name="Hill D.J."/>
            <person name="Zhou Z."/>
            <person name="Constantinidou C.I."/>
            <person name="Hu F.Z."/>
            <person name="Bootsma H.J."/>
            <person name="Ehrlich G.D."/>
        </authorList>
    </citation>
    <scope>NUCLEOTIDE SEQUENCE [LARGE SCALE GENOMIC DNA]</scope>
    <source>
        <strain evidence="1 2">Z7542</strain>
    </source>
</reference>
<dbReference type="AlphaFoldDB" id="A0A198UP62"/>
<dbReference type="EMBL" id="LXHC01000003">
    <property type="protein sequence ID" value="OAU98141.1"/>
    <property type="molecule type" value="Genomic_DNA"/>
</dbReference>
<protein>
    <submittedName>
        <fullName evidence="1">Uncharacterized protein</fullName>
    </submittedName>
</protein>
<keyword evidence="2" id="KW-1185">Reference proteome</keyword>
<organism evidence="1 2">
    <name type="scientific">Moraxella catarrhalis</name>
    <name type="common">Branhamella catarrhalis</name>
    <dbReference type="NCBI Taxonomy" id="480"/>
    <lineage>
        <taxon>Bacteria</taxon>
        <taxon>Pseudomonadati</taxon>
        <taxon>Pseudomonadota</taxon>
        <taxon>Gammaproteobacteria</taxon>
        <taxon>Moraxellales</taxon>
        <taxon>Moraxellaceae</taxon>
        <taxon>Moraxella</taxon>
    </lineage>
</organism>
<dbReference type="Proteomes" id="UP000078228">
    <property type="component" value="Unassembled WGS sequence"/>
</dbReference>
<gene>
    <name evidence="1" type="ORF">AO384_0159</name>
</gene>
<accession>A0A198UP62</accession>
<name>A0A198UP62_MORCA</name>
<proteinExistence type="predicted"/>
<comment type="caution">
    <text evidence="1">The sequence shown here is derived from an EMBL/GenBank/DDBJ whole genome shotgun (WGS) entry which is preliminary data.</text>
</comment>
<evidence type="ECO:0000313" key="1">
    <source>
        <dbReference type="EMBL" id="OAU98141.1"/>
    </source>
</evidence>
<evidence type="ECO:0000313" key="2">
    <source>
        <dbReference type="Proteomes" id="UP000078228"/>
    </source>
</evidence>
<sequence length="39" mass="4509">MGVIIPIIIIIINIYIKKFLMNDFGQGEMKLNDEEDKAK</sequence>
<dbReference type="PATRIC" id="fig|480.237.peg.694"/>